<protein>
    <recommendedName>
        <fullName evidence="17">G domain-containing protein</fullName>
    </recommendedName>
</protein>
<keyword evidence="13" id="KW-0472">Membrane</keyword>
<feature type="compositionally biased region" description="Low complexity" evidence="16">
    <location>
        <begin position="511"/>
        <end position="523"/>
    </location>
</feature>
<name>E3RER4_PYRTT</name>
<comment type="subcellular location">
    <subcellularLocation>
        <location evidence="2">Membrane</location>
        <topology evidence="2">Single-pass membrane protein</topology>
    </subcellularLocation>
    <subcellularLocation>
        <location evidence="14">Plastid</location>
        <location evidence="14">Chloroplast outer membrane</location>
    </subcellularLocation>
</comment>
<keyword evidence="15" id="KW-0175">Coiled coil</keyword>
<reference evidence="18 19" key="1">
    <citation type="journal article" date="2010" name="Genome Biol.">
        <title>A first genome assembly of the barley fungal pathogen Pyrenophora teres f. teres.</title>
        <authorList>
            <person name="Ellwood S.R."/>
            <person name="Liu Z."/>
            <person name="Syme R.A."/>
            <person name="Lai Z."/>
            <person name="Hane J.K."/>
            <person name="Keiper F."/>
            <person name="Moffat C.S."/>
            <person name="Oliver R.P."/>
            <person name="Friesen T.L."/>
        </authorList>
    </citation>
    <scope>NUCLEOTIDE SEQUENCE [LARGE SCALE GENOMIC DNA]</scope>
    <source>
        <strain evidence="18 19">0-1</strain>
    </source>
</reference>
<dbReference type="STRING" id="861557.E3RER4"/>
<organism evidence="19">
    <name type="scientific">Pyrenophora teres f. teres (strain 0-1)</name>
    <name type="common">Barley net blotch fungus</name>
    <name type="synonym">Drechslera teres f. teres</name>
    <dbReference type="NCBI Taxonomy" id="861557"/>
    <lineage>
        <taxon>Eukaryota</taxon>
        <taxon>Fungi</taxon>
        <taxon>Dikarya</taxon>
        <taxon>Ascomycota</taxon>
        <taxon>Pezizomycotina</taxon>
        <taxon>Dothideomycetes</taxon>
        <taxon>Pleosporomycetidae</taxon>
        <taxon>Pleosporales</taxon>
        <taxon>Pleosporineae</taxon>
        <taxon>Pleosporaceae</taxon>
        <taxon>Pyrenophora</taxon>
    </lineage>
</organism>
<keyword evidence="9" id="KW-1002">Plastid outer membrane</keyword>
<proteinExistence type="predicted"/>
<sequence length="914" mass="104601">MDVADPMHPSRQPLSHHNNASSPQSIGFLVMGLTGAGKSTFISQLTHEEAEIGHSLNSCTADVIPYDFRLPDGKMIHLFDTPGFDDTSTDYAGVFKKIASFLCISCDGPRKAFTIGGMIYVHRITDVRMSGSSLKSLRIFEKICGEQCFQHVTIVTTMWDQLKSQEAIEAATIREKTLGERPEFFGALVGAGARMERHYDEHSARRIVELLANKQRDISLQLQQEMKYSVTTVLEETTVGRYLEGELENTRKRYEMQKKELEESVEEFRDDADLRGEFSEQVRDCTAVVERLEADKGSLSVTLEDMHKEQAALYARTYDNMIRDSVSDAPSARLLQELQQKVYTLEKENRERLKEQMAQEEELEELEDRTKKLEAAKKALEDQREHDRAMRDKLKEKKGPQFENYKRMLAYLGSQTKYLRDNMPMARRADSMPLETWTAKKPVAKLARRRSQSRNRQNNRVHPKHVTFLEEQGTNPFNAPQYAGYDQPYLPFYDAGGIEDSRQTTYSAQRPTPTYTPATPGYPSGQVHSLPGPVTVDPYGLKRSPGQSVSSLSRKYDDPVRAPSRQPPLQSGSYHDNSPDDIIIAVMGITGCGKTTFVNLFAEEKLEVGHGLDSCTTAVQVATYKAEDGTNIYLVDTPGFDDTYRSDSEILREVAIWLSKAHMSNVKLAGIIYLQRISDFRVGGSGIKNIKMFQKLCGEETLASVVLATTMWDQAGEQAAKEREKQLKSEPQLWKKMIDHGSKVYRHDKGKESALKIINYLRSRKRPITLDIQREMVDQGKDLVDTGAGSELASTVEHLIKHYEKKLKDLEKELKEAREKHNKEDREIRELERKEYQEKLAKQWQEMASLRLSSEQMIEETRKRFEEYEKRQQESLKLAKEAHVLDLEKQRVLVQKQLKERYLRQMANQPCVMM</sequence>
<dbReference type="KEGG" id="pte:PTT_04932"/>
<dbReference type="Pfam" id="PF01926">
    <property type="entry name" value="MMR_HSR1"/>
    <property type="match status" value="2"/>
</dbReference>
<dbReference type="InterPro" id="IPR027417">
    <property type="entry name" value="P-loop_NTPase"/>
</dbReference>
<keyword evidence="8" id="KW-0378">Hydrolase</keyword>
<feature type="region of interest" description="Disordered" evidence="16">
    <location>
        <begin position="502"/>
        <end position="576"/>
    </location>
</feature>
<evidence type="ECO:0000256" key="11">
    <source>
        <dbReference type="ARBA" id="ARBA00022927"/>
    </source>
</evidence>
<evidence type="ECO:0000256" key="15">
    <source>
        <dbReference type="SAM" id="Coils"/>
    </source>
</evidence>
<feature type="coiled-coil region" evidence="15">
    <location>
        <begin position="244"/>
        <end position="309"/>
    </location>
</feature>
<dbReference type="GO" id="GO:0005525">
    <property type="term" value="F:GTP binding"/>
    <property type="evidence" value="ECO:0007669"/>
    <property type="project" value="InterPro"/>
</dbReference>
<dbReference type="HOGENOM" id="CLU_318351_0_0_1"/>
<feature type="coiled-coil region" evidence="15">
    <location>
        <begin position="335"/>
        <end position="397"/>
    </location>
</feature>
<keyword evidence="5" id="KW-0934">Plastid</keyword>
<feature type="region of interest" description="Disordered" evidence="16">
    <location>
        <begin position="1"/>
        <end position="21"/>
    </location>
</feature>
<evidence type="ECO:0000259" key="17">
    <source>
        <dbReference type="Pfam" id="PF01926"/>
    </source>
</evidence>
<evidence type="ECO:0000313" key="18">
    <source>
        <dbReference type="EMBL" id="EFQ95781.1"/>
    </source>
</evidence>
<dbReference type="EMBL" id="GL532514">
    <property type="protein sequence ID" value="EFQ95781.1"/>
    <property type="molecule type" value="Genomic_DNA"/>
</dbReference>
<keyword evidence="4" id="KW-0150">Chloroplast</keyword>
<evidence type="ECO:0000256" key="4">
    <source>
        <dbReference type="ARBA" id="ARBA00022528"/>
    </source>
</evidence>
<feature type="compositionally biased region" description="Polar residues" evidence="16">
    <location>
        <begin position="567"/>
        <end position="576"/>
    </location>
</feature>
<evidence type="ECO:0000256" key="7">
    <source>
        <dbReference type="ARBA" id="ARBA00022723"/>
    </source>
</evidence>
<dbReference type="CDD" id="cd00882">
    <property type="entry name" value="Ras_like_GTPase"/>
    <property type="match status" value="2"/>
</dbReference>
<dbReference type="AlphaFoldDB" id="E3RER4"/>
<evidence type="ECO:0000256" key="14">
    <source>
        <dbReference type="ARBA" id="ARBA00024013"/>
    </source>
</evidence>
<feature type="compositionally biased region" description="Polar residues" evidence="16">
    <location>
        <begin position="12"/>
        <end position="21"/>
    </location>
</feature>
<accession>E3RER4</accession>
<dbReference type="Gene3D" id="3.40.50.300">
    <property type="entry name" value="P-loop containing nucleotide triphosphate hydrolases"/>
    <property type="match status" value="2"/>
</dbReference>
<evidence type="ECO:0000256" key="1">
    <source>
        <dbReference type="ARBA" id="ARBA00001946"/>
    </source>
</evidence>
<evidence type="ECO:0000313" key="19">
    <source>
        <dbReference type="Proteomes" id="UP000001067"/>
    </source>
</evidence>
<evidence type="ECO:0000256" key="12">
    <source>
        <dbReference type="ARBA" id="ARBA00022989"/>
    </source>
</evidence>
<evidence type="ECO:0000256" key="2">
    <source>
        <dbReference type="ARBA" id="ARBA00004167"/>
    </source>
</evidence>
<evidence type="ECO:0000256" key="3">
    <source>
        <dbReference type="ARBA" id="ARBA00022448"/>
    </source>
</evidence>
<comment type="cofactor">
    <cofactor evidence="1">
        <name>Mg(2+)</name>
        <dbReference type="ChEBI" id="CHEBI:18420"/>
    </cofactor>
</comment>
<evidence type="ECO:0000256" key="13">
    <source>
        <dbReference type="ARBA" id="ARBA00023136"/>
    </source>
</evidence>
<dbReference type="PANTHER" id="PTHR10903">
    <property type="entry name" value="GTPASE, IMAP FAMILY MEMBER-RELATED"/>
    <property type="match status" value="1"/>
</dbReference>
<evidence type="ECO:0000256" key="16">
    <source>
        <dbReference type="SAM" id="MobiDB-lite"/>
    </source>
</evidence>
<feature type="region of interest" description="Disordered" evidence="16">
    <location>
        <begin position="442"/>
        <end position="462"/>
    </location>
</feature>
<evidence type="ECO:0000256" key="10">
    <source>
        <dbReference type="ARBA" id="ARBA00022842"/>
    </source>
</evidence>
<dbReference type="GO" id="GO:0046872">
    <property type="term" value="F:metal ion binding"/>
    <property type="evidence" value="ECO:0007669"/>
    <property type="project" value="UniProtKB-KW"/>
</dbReference>
<dbReference type="eggNOG" id="ENOG502S03K">
    <property type="taxonomic scope" value="Eukaryota"/>
</dbReference>
<keyword evidence="19" id="KW-1185">Reference proteome</keyword>
<keyword evidence="12" id="KW-1133">Transmembrane helix</keyword>
<evidence type="ECO:0000256" key="6">
    <source>
        <dbReference type="ARBA" id="ARBA00022692"/>
    </source>
</evidence>
<dbReference type="SUPFAM" id="SSF46579">
    <property type="entry name" value="Prefoldin"/>
    <property type="match status" value="1"/>
</dbReference>
<gene>
    <name evidence="18" type="ORF">PTT_04932</name>
</gene>
<evidence type="ECO:0000256" key="5">
    <source>
        <dbReference type="ARBA" id="ARBA00022640"/>
    </source>
</evidence>
<dbReference type="GO" id="GO:0016020">
    <property type="term" value="C:membrane"/>
    <property type="evidence" value="ECO:0007669"/>
    <property type="project" value="UniProtKB-SubCell"/>
</dbReference>
<dbReference type="GO" id="GO:0016787">
    <property type="term" value="F:hydrolase activity"/>
    <property type="evidence" value="ECO:0007669"/>
    <property type="project" value="UniProtKB-KW"/>
</dbReference>
<dbReference type="PANTHER" id="PTHR10903:SF135">
    <property type="entry name" value="TRANSLOCASE OF CHLOROPLAST 120, CHLOROPLASTIC-RELATED"/>
    <property type="match status" value="1"/>
</dbReference>
<dbReference type="OrthoDB" id="8954335at2759"/>
<dbReference type="InterPro" id="IPR006073">
    <property type="entry name" value="GTP-bd"/>
</dbReference>
<feature type="domain" description="G" evidence="17">
    <location>
        <begin position="584"/>
        <end position="644"/>
    </location>
</feature>
<evidence type="ECO:0000256" key="8">
    <source>
        <dbReference type="ARBA" id="ARBA00022801"/>
    </source>
</evidence>
<keyword evidence="6" id="KW-0812">Transmembrane</keyword>
<dbReference type="SUPFAM" id="SSF52540">
    <property type="entry name" value="P-loop containing nucleoside triphosphate hydrolases"/>
    <property type="match status" value="2"/>
</dbReference>
<dbReference type="Proteomes" id="UP000001067">
    <property type="component" value="Unassembled WGS sequence"/>
</dbReference>
<keyword evidence="10" id="KW-0460">Magnesium</keyword>
<feature type="coiled-coil region" evidence="15">
    <location>
        <begin position="793"/>
        <end position="878"/>
    </location>
</feature>
<evidence type="ECO:0000256" key="9">
    <source>
        <dbReference type="ARBA" id="ARBA00022805"/>
    </source>
</evidence>
<keyword evidence="7" id="KW-0479">Metal-binding</keyword>
<keyword evidence="3" id="KW-0813">Transport</keyword>
<dbReference type="InterPro" id="IPR045058">
    <property type="entry name" value="GIMA/IAN/Toc"/>
</dbReference>
<dbReference type="GO" id="GO:0015031">
    <property type="term" value="P:protein transport"/>
    <property type="evidence" value="ECO:0007669"/>
    <property type="project" value="UniProtKB-KW"/>
</dbReference>
<keyword evidence="11" id="KW-0653">Protein transport</keyword>
<feature type="domain" description="G" evidence="17">
    <location>
        <begin position="29"/>
        <end position="94"/>
    </location>
</feature>